<dbReference type="Pfam" id="PF03602">
    <property type="entry name" value="Cons_hypoth95"/>
    <property type="match status" value="1"/>
</dbReference>
<dbReference type="PANTHER" id="PTHR43542:SF1">
    <property type="entry name" value="METHYLTRANSFERASE"/>
    <property type="match status" value="1"/>
</dbReference>
<evidence type="ECO:0000313" key="3">
    <source>
        <dbReference type="EMBL" id="ANU27878.1"/>
    </source>
</evidence>
<dbReference type="InterPro" id="IPR029063">
    <property type="entry name" value="SAM-dependent_MTases_sf"/>
</dbReference>
<dbReference type="Gene3D" id="3.40.50.150">
    <property type="entry name" value="Vaccinia Virus protein VP39"/>
    <property type="match status" value="1"/>
</dbReference>
<dbReference type="OrthoDB" id="9803017at2"/>
<name>A0A1B1S3W8_9BACL</name>
<dbReference type="EMBL" id="CP016540">
    <property type="protein sequence ID" value="ANU27878.1"/>
    <property type="molecule type" value="Genomic_DNA"/>
</dbReference>
<keyword evidence="4" id="KW-1185">Reference proteome</keyword>
<gene>
    <name evidence="3" type="ORF">I858_012870</name>
</gene>
<dbReference type="GO" id="GO:0008168">
    <property type="term" value="F:methyltransferase activity"/>
    <property type="evidence" value="ECO:0007669"/>
    <property type="project" value="UniProtKB-KW"/>
</dbReference>
<keyword evidence="1" id="KW-0489">Methyltransferase</keyword>
<dbReference type="SUPFAM" id="SSF53335">
    <property type="entry name" value="S-adenosyl-L-methionine-dependent methyltransferases"/>
    <property type="match status" value="1"/>
</dbReference>
<keyword evidence="2" id="KW-0808">Transferase</keyword>
<evidence type="ECO:0000256" key="2">
    <source>
        <dbReference type="ARBA" id="ARBA00022679"/>
    </source>
</evidence>
<dbReference type="Proteomes" id="UP000053354">
    <property type="component" value="Chromosome"/>
</dbReference>
<sequence>MRVVAGTVKGIPLKAVPGNSTRPTTDKVKESIFNMIGPFFDGGYALDLFAGSGGLGIEALSRGIDHVIFTDKDRRAVETIQSNLEKVRLTSRAEVHRADAERAIKAIKKNGVQARLLFLDPPYHMKKSYDLMDKAGELDIVTKDAIIVCEHDREVELPDRTKYFERYKKELYGSTIISIYRYHGEEGEHID</sequence>
<dbReference type="NCBIfam" id="TIGR00095">
    <property type="entry name" value="16S rRNA (guanine(966)-N(2))-methyltransferase RsmD"/>
    <property type="match status" value="1"/>
</dbReference>
<protein>
    <submittedName>
        <fullName evidence="3">16S rRNA (Guanine(966)-N(2))-methyltransferase RsmD</fullName>
    </submittedName>
</protein>
<organism evidence="3 4">
    <name type="scientific">Planococcus versutus</name>
    <dbReference type="NCBI Taxonomy" id="1302659"/>
    <lineage>
        <taxon>Bacteria</taxon>
        <taxon>Bacillati</taxon>
        <taxon>Bacillota</taxon>
        <taxon>Bacilli</taxon>
        <taxon>Bacillales</taxon>
        <taxon>Caryophanaceae</taxon>
        <taxon>Planococcus</taxon>
    </lineage>
</organism>
<dbReference type="RefSeq" id="WP_049693364.1">
    <property type="nucleotide sequence ID" value="NZ_CP016540.2"/>
</dbReference>
<reference evidence="3" key="1">
    <citation type="submission" date="2016-10" db="EMBL/GenBank/DDBJ databases">
        <authorList>
            <person name="See-Too W.S."/>
        </authorList>
    </citation>
    <scope>NUCLEOTIDE SEQUENCE</scope>
    <source>
        <strain evidence="3">L10.15</strain>
    </source>
</reference>
<dbReference type="InterPro" id="IPR004398">
    <property type="entry name" value="RNA_MeTrfase_RsmD"/>
</dbReference>
<dbReference type="GO" id="GO:0031167">
    <property type="term" value="P:rRNA methylation"/>
    <property type="evidence" value="ECO:0007669"/>
    <property type="project" value="InterPro"/>
</dbReference>
<dbReference type="AlphaFoldDB" id="A0A1B1S3W8"/>
<dbReference type="KEGG" id="pll:I858_012870"/>
<proteinExistence type="predicted"/>
<evidence type="ECO:0000313" key="4">
    <source>
        <dbReference type="Proteomes" id="UP000053354"/>
    </source>
</evidence>
<dbReference type="PIRSF" id="PIRSF004553">
    <property type="entry name" value="CHP00095"/>
    <property type="match status" value="1"/>
</dbReference>
<dbReference type="PANTHER" id="PTHR43542">
    <property type="entry name" value="METHYLTRANSFERASE"/>
    <property type="match status" value="1"/>
</dbReference>
<accession>A0A1B1S3W8</accession>
<dbReference type="STRING" id="1302659.I858_012870"/>
<dbReference type="CDD" id="cd02440">
    <property type="entry name" value="AdoMet_MTases"/>
    <property type="match status" value="1"/>
</dbReference>
<evidence type="ECO:0000256" key="1">
    <source>
        <dbReference type="ARBA" id="ARBA00022603"/>
    </source>
</evidence>